<dbReference type="SMART" id="SM00388">
    <property type="entry name" value="HisKA"/>
    <property type="match status" value="1"/>
</dbReference>
<dbReference type="InterPro" id="IPR050428">
    <property type="entry name" value="TCS_sensor_his_kinase"/>
</dbReference>
<keyword evidence="10 11" id="KW-0472">Membrane</keyword>
<dbReference type="InterPro" id="IPR005467">
    <property type="entry name" value="His_kinase_dom"/>
</dbReference>
<evidence type="ECO:0000313" key="15">
    <source>
        <dbReference type="Proteomes" id="UP000547058"/>
    </source>
</evidence>
<dbReference type="InterPro" id="IPR004358">
    <property type="entry name" value="Sig_transdc_His_kin-like_C"/>
</dbReference>
<dbReference type="AlphaFoldDB" id="A0A7W3FIZ9"/>
<dbReference type="PANTHER" id="PTHR45436">
    <property type="entry name" value="SENSOR HISTIDINE KINASE YKOH"/>
    <property type="match status" value="1"/>
</dbReference>
<dbReference type="InterPro" id="IPR003661">
    <property type="entry name" value="HisK_dim/P_dom"/>
</dbReference>
<feature type="domain" description="HAMP" evidence="13">
    <location>
        <begin position="183"/>
        <end position="236"/>
    </location>
</feature>
<keyword evidence="7 14" id="KW-0418">Kinase</keyword>
<comment type="catalytic activity">
    <reaction evidence="1">
        <text>ATP + protein L-histidine = ADP + protein N-phospho-L-histidine.</text>
        <dbReference type="EC" id="2.7.13.3"/>
    </reaction>
</comment>
<comment type="subcellular location">
    <subcellularLocation>
        <location evidence="2">Membrane</location>
        <topology evidence="2">Multi-pass membrane protein</topology>
    </subcellularLocation>
</comment>
<name>A0A7W3FIZ9_9GAMM</name>
<reference evidence="14 15" key="1">
    <citation type="submission" date="2020-08" db="EMBL/GenBank/DDBJ databases">
        <title>Stenotrophomonas tumulicola JCM 30961.</title>
        <authorList>
            <person name="Deng Y."/>
        </authorList>
    </citation>
    <scope>NUCLEOTIDE SEQUENCE [LARGE SCALE GENOMIC DNA]</scope>
    <source>
        <strain evidence="14 15">JCM 30961</strain>
    </source>
</reference>
<evidence type="ECO:0000256" key="4">
    <source>
        <dbReference type="ARBA" id="ARBA00022553"/>
    </source>
</evidence>
<dbReference type="CDD" id="cd00075">
    <property type="entry name" value="HATPase"/>
    <property type="match status" value="1"/>
</dbReference>
<dbReference type="EMBL" id="JACGXS010000001">
    <property type="protein sequence ID" value="MBA8680448.1"/>
    <property type="molecule type" value="Genomic_DNA"/>
</dbReference>
<dbReference type="InterPro" id="IPR003594">
    <property type="entry name" value="HATPase_dom"/>
</dbReference>
<evidence type="ECO:0000259" key="13">
    <source>
        <dbReference type="PROSITE" id="PS50885"/>
    </source>
</evidence>
<dbReference type="PANTHER" id="PTHR45436:SF15">
    <property type="entry name" value="SENSOR HISTIDINE KINASE CUSS"/>
    <property type="match status" value="1"/>
</dbReference>
<dbReference type="InterPro" id="IPR003660">
    <property type="entry name" value="HAMP_dom"/>
</dbReference>
<dbReference type="EC" id="2.7.13.3" evidence="3"/>
<dbReference type="Gene3D" id="3.30.565.10">
    <property type="entry name" value="Histidine kinase-like ATPase, C-terminal domain"/>
    <property type="match status" value="1"/>
</dbReference>
<evidence type="ECO:0000256" key="11">
    <source>
        <dbReference type="SAM" id="Phobius"/>
    </source>
</evidence>
<dbReference type="RefSeq" id="WP_182337638.1">
    <property type="nucleotide sequence ID" value="NZ_JACGXS010000001.1"/>
</dbReference>
<dbReference type="SMART" id="SM00387">
    <property type="entry name" value="HATPase_c"/>
    <property type="match status" value="1"/>
</dbReference>
<dbReference type="SUPFAM" id="SSF55874">
    <property type="entry name" value="ATPase domain of HSP90 chaperone/DNA topoisomerase II/histidine kinase"/>
    <property type="match status" value="1"/>
</dbReference>
<feature type="transmembrane region" description="Helical" evidence="11">
    <location>
        <begin position="162"/>
        <end position="182"/>
    </location>
</feature>
<proteinExistence type="predicted"/>
<dbReference type="SUPFAM" id="SSF47384">
    <property type="entry name" value="Homodimeric domain of signal transducing histidine kinase"/>
    <property type="match status" value="1"/>
</dbReference>
<keyword evidence="9" id="KW-0902">Two-component regulatory system</keyword>
<accession>A0A7W3FIZ9</accession>
<evidence type="ECO:0000256" key="2">
    <source>
        <dbReference type="ARBA" id="ARBA00004141"/>
    </source>
</evidence>
<dbReference type="PROSITE" id="PS50109">
    <property type="entry name" value="HIS_KIN"/>
    <property type="match status" value="1"/>
</dbReference>
<dbReference type="Pfam" id="PF02518">
    <property type="entry name" value="HATPase_c"/>
    <property type="match status" value="1"/>
</dbReference>
<dbReference type="InterPro" id="IPR036097">
    <property type="entry name" value="HisK_dim/P_sf"/>
</dbReference>
<evidence type="ECO:0000256" key="8">
    <source>
        <dbReference type="ARBA" id="ARBA00022989"/>
    </source>
</evidence>
<dbReference type="PRINTS" id="PR00344">
    <property type="entry name" value="BCTRLSENSOR"/>
</dbReference>
<keyword evidence="6 11" id="KW-0812">Transmembrane</keyword>
<feature type="transmembrane region" description="Helical" evidence="11">
    <location>
        <begin position="12"/>
        <end position="35"/>
    </location>
</feature>
<evidence type="ECO:0000313" key="14">
    <source>
        <dbReference type="EMBL" id="MBA8680448.1"/>
    </source>
</evidence>
<keyword evidence="4" id="KW-0597">Phosphoprotein</keyword>
<evidence type="ECO:0000256" key="3">
    <source>
        <dbReference type="ARBA" id="ARBA00012438"/>
    </source>
</evidence>
<organism evidence="14 15">
    <name type="scientific">Stenotrophomonas tumulicola</name>
    <dbReference type="NCBI Taxonomy" id="1685415"/>
    <lineage>
        <taxon>Bacteria</taxon>
        <taxon>Pseudomonadati</taxon>
        <taxon>Pseudomonadota</taxon>
        <taxon>Gammaproteobacteria</taxon>
        <taxon>Lysobacterales</taxon>
        <taxon>Lysobacteraceae</taxon>
        <taxon>Stenotrophomonas</taxon>
    </lineage>
</organism>
<keyword evidence="15" id="KW-1185">Reference proteome</keyword>
<evidence type="ECO:0000256" key="7">
    <source>
        <dbReference type="ARBA" id="ARBA00022777"/>
    </source>
</evidence>
<dbReference type="GO" id="GO:0000155">
    <property type="term" value="F:phosphorelay sensor kinase activity"/>
    <property type="evidence" value="ECO:0007669"/>
    <property type="project" value="InterPro"/>
</dbReference>
<keyword evidence="5" id="KW-0808">Transferase</keyword>
<dbReference type="Gene3D" id="1.10.287.130">
    <property type="match status" value="1"/>
</dbReference>
<dbReference type="Proteomes" id="UP000547058">
    <property type="component" value="Unassembled WGS sequence"/>
</dbReference>
<dbReference type="GO" id="GO:0005886">
    <property type="term" value="C:plasma membrane"/>
    <property type="evidence" value="ECO:0007669"/>
    <property type="project" value="TreeGrafter"/>
</dbReference>
<comment type="caution">
    <text evidence="14">The sequence shown here is derived from an EMBL/GenBank/DDBJ whole genome shotgun (WGS) entry which is preliminary data.</text>
</comment>
<gene>
    <name evidence="14" type="ORF">H4O11_01300</name>
</gene>
<evidence type="ECO:0000256" key="5">
    <source>
        <dbReference type="ARBA" id="ARBA00022679"/>
    </source>
</evidence>
<dbReference type="InterPro" id="IPR036890">
    <property type="entry name" value="HATPase_C_sf"/>
</dbReference>
<keyword evidence="8 11" id="KW-1133">Transmembrane helix</keyword>
<protein>
    <recommendedName>
        <fullName evidence="3">histidine kinase</fullName>
        <ecNumber evidence="3">2.7.13.3</ecNumber>
    </recommendedName>
</protein>
<evidence type="ECO:0000256" key="1">
    <source>
        <dbReference type="ARBA" id="ARBA00000085"/>
    </source>
</evidence>
<evidence type="ECO:0000256" key="10">
    <source>
        <dbReference type="ARBA" id="ARBA00023136"/>
    </source>
</evidence>
<dbReference type="PROSITE" id="PS50885">
    <property type="entry name" value="HAMP"/>
    <property type="match status" value="1"/>
</dbReference>
<feature type="domain" description="Histidine kinase" evidence="12">
    <location>
        <begin position="244"/>
        <end position="444"/>
    </location>
</feature>
<dbReference type="CDD" id="cd00082">
    <property type="entry name" value="HisKA"/>
    <property type="match status" value="1"/>
</dbReference>
<evidence type="ECO:0000259" key="12">
    <source>
        <dbReference type="PROSITE" id="PS50109"/>
    </source>
</evidence>
<evidence type="ECO:0000256" key="9">
    <source>
        <dbReference type="ARBA" id="ARBA00023012"/>
    </source>
</evidence>
<evidence type="ECO:0000256" key="6">
    <source>
        <dbReference type="ARBA" id="ARBA00022692"/>
    </source>
</evidence>
<sequence>MNTDIRSISLGLAWRVCLAQVFTVLIAVMALILTWGDQESVAMDMFAADNVAAALHGDGGTITLDGDRWQTLNARAGGNLWFVAVDERGNRLSQGSIPEVHRELLSRLERVGYSELSSLTPPYLDAARIVISNKDGRRLTVMVGGQPKTGLWEGALMVLRLIGPWFFLPLIVVTLLVMPTVIHRAMRGVRRLAQQARQLDIGKPGARLDTDLVSSEIAPLVAAFNDAIGKVQQGYAARDKFLADAAHELRVPIAVVQARLSQLPQGSLKAQLLNDVARLGNVAEHLLDLQRLDRSVDTLQPLDLAALARTAAAELAPLVIGAGYQFEVDAPERPVWIVGDGIALGRVMANLVHNAIVHGGGRGTITVTLDTDGTLEVADEGEGVPADDREAIFEPFHRLRAAGSGSGLGLHLVKEIVQHHGGTVSVGEARGGGASFRIAFHRPAQRPG</sequence>